<comment type="caution">
    <text evidence="3">The sequence shown here is derived from an EMBL/GenBank/DDBJ whole genome shotgun (WGS) entry which is preliminary data.</text>
</comment>
<dbReference type="Proteomes" id="UP001448207">
    <property type="component" value="Unassembled WGS sequence"/>
</dbReference>
<keyword evidence="4" id="KW-1185">Reference proteome</keyword>
<dbReference type="EMBL" id="JBCLYO010000019">
    <property type="protein sequence ID" value="KAL0080805.1"/>
    <property type="molecule type" value="Genomic_DNA"/>
</dbReference>
<feature type="compositionally biased region" description="Polar residues" evidence="2">
    <location>
        <begin position="149"/>
        <end position="190"/>
    </location>
</feature>
<protein>
    <submittedName>
        <fullName evidence="3">Uncharacterized protein</fullName>
    </submittedName>
</protein>
<feature type="region of interest" description="Disordered" evidence="2">
    <location>
        <begin position="134"/>
        <end position="190"/>
    </location>
</feature>
<name>A0ABR3AR07_PHYBL</name>
<organism evidence="3 4">
    <name type="scientific">Phycomyces blakesleeanus</name>
    <dbReference type="NCBI Taxonomy" id="4837"/>
    <lineage>
        <taxon>Eukaryota</taxon>
        <taxon>Fungi</taxon>
        <taxon>Fungi incertae sedis</taxon>
        <taxon>Mucoromycota</taxon>
        <taxon>Mucoromycotina</taxon>
        <taxon>Mucoromycetes</taxon>
        <taxon>Mucorales</taxon>
        <taxon>Phycomycetaceae</taxon>
        <taxon>Phycomyces</taxon>
    </lineage>
</organism>
<sequence length="250" mass="28599">MQKQKLLEQQEQQLLRQKQLQHEEQQQQQQQLQQQQILLQQQIMQEKQKLQQQLELERQKQQLKQQQEFEKQRQLELQQKQFAANSVQGWQTQQLQSQMTGQNFAHSPYYQQPMNAVSVPLSSVLPQPLIPSPTAAGQHMQRTGYGSGLQRSQTMGSGIASQPTGVRNWQTATPENPFGSPSMSPLSPQMTGVQFSTPNPNAFNYNPVQSPQANYLQPQLTGFPVQQQPQQTGNIYIYIVILCSIVLNSF</sequence>
<keyword evidence="1" id="KW-0175">Coiled coil</keyword>
<reference evidence="3 4" key="1">
    <citation type="submission" date="2024-04" db="EMBL/GenBank/DDBJ databases">
        <title>Symmetric and asymmetric DNA N6-adenine methylation regulates different biological responses in Mucorales.</title>
        <authorList>
            <consortium name="Lawrence Berkeley National Laboratory"/>
            <person name="Lax C."/>
            <person name="Mondo S.J."/>
            <person name="Osorio-Concepcion M."/>
            <person name="Muszewska A."/>
            <person name="Corrochano-Luque M."/>
            <person name="Gutierrez G."/>
            <person name="Riley R."/>
            <person name="Lipzen A."/>
            <person name="Guo J."/>
            <person name="Hundley H."/>
            <person name="Amirebrahimi M."/>
            <person name="Ng V."/>
            <person name="Lorenzo-Gutierrez D."/>
            <person name="Binder U."/>
            <person name="Yang J."/>
            <person name="Song Y."/>
            <person name="Canovas D."/>
            <person name="Navarro E."/>
            <person name="Freitag M."/>
            <person name="Gabaldon T."/>
            <person name="Grigoriev I.V."/>
            <person name="Corrochano L.M."/>
            <person name="Nicolas F.E."/>
            <person name="Garre V."/>
        </authorList>
    </citation>
    <scope>NUCLEOTIDE SEQUENCE [LARGE SCALE GENOMIC DNA]</scope>
    <source>
        <strain evidence="3 4">L51</strain>
    </source>
</reference>
<accession>A0ABR3AR07</accession>
<proteinExistence type="predicted"/>
<gene>
    <name evidence="3" type="ORF">J3Q64DRAFT_1197011</name>
</gene>
<evidence type="ECO:0000313" key="3">
    <source>
        <dbReference type="EMBL" id="KAL0080805.1"/>
    </source>
</evidence>
<evidence type="ECO:0000256" key="1">
    <source>
        <dbReference type="SAM" id="Coils"/>
    </source>
</evidence>
<feature type="coiled-coil region" evidence="1">
    <location>
        <begin position="7"/>
        <end position="80"/>
    </location>
</feature>
<evidence type="ECO:0000256" key="2">
    <source>
        <dbReference type="SAM" id="MobiDB-lite"/>
    </source>
</evidence>
<evidence type="ECO:0000313" key="4">
    <source>
        <dbReference type="Proteomes" id="UP001448207"/>
    </source>
</evidence>